<keyword evidence="2" id="KW-1185">Reference proteome</keyword>
<accession>A0A7X1NIS9</accession>
<gene>
    <name evidence="1" type="ORF">GCT13_37805</name>
</gene>
<protein>
    <submittedName>
        <fullName evidence="1">Uncharacterized protein</fullName>
    </submittedName>
</protein>
<reference evidence="1 2" key="1">
    <citation type="submission" date="2019-10" db="EMBL/GenBank/DDBJ databases">
        <title>Paraburkholderia sp. isolated from nodules of Mimosa pudica from Brazilian Atlantic Forest soils.</title>
        <authorList>
            <person name="Paulitsch F."/>
            <person name="Hungria M."/>
            <person name="Dall'Agnol R."/>
        </authorList>
    </citation>
    <scope>NUCLEOTIDE SEQUENCE [LARGE SCALE GENOMIC DNA]</scope>
    <source>
        <strain evidence="1 2">CNPSo 3157</strain>
    </source>
</reference>
<evidence type="ECO:0000313" key="1">
    <source>
        <dbReference type="EMBL" id="MPW22431.1"/>
    </source>
</evidence>
<dbReference type="AlphaFoldDB" id="A0A7X1NIS9"/>
<dbReference type="EMBL" id="WHNP01000066">
    <property type="protein sequence ID" value="MPW22431.1"/>
    <property type="molecule type" value="Genomic_DNA"/>
</dbReference>
<sequence length="83" mass="9488">MRNASNRSLRNQVEKWLAPAPASTVHVTEFGRTRWERTRYVCVETSSPAGVRMLLFFRHGDGTWHVFPPAIDRQTSTTQCIAV</sequence>
<organism evidence="1 2">
    <name type="scientific">Paraburkholderia franconis</name>
    <dbReference type="NCBI Taxonomy" id="2654983"/>
    <lineage>
        <taxon>Bacteria</taxon>
        <taxon>Pseudomonadati</taxon>
        <taxon>Pseudomonadota</taxon>
        <taxon>Betaproteobacteria</taxon>
        <taxon>Burkholderiales</taxon>
        <taxon>Burkholderiaceae</taxon>
        <taxon>Paraburkholderia</taxon>
    </lineage>
</organism>
<comment type="caution">
    <text evidence="1">The sequence shown here is derived from an EMBL/GenBank/DDBJ whole genome shotgun (WGS) entry which is preliminary data.</text>
</comment>
<dbReference type="Proteomes" id="UP000484381">
    <property type="component" value="Unassembled WGS sequence"/>
</dbReference>
<proteinExistence type="predicted"/>
<evidence type="ECO:0000313" key="2">
    <source>
        <dbReference type="Proteomes" id="UP000484381"/>
    </source>
</evidence>
<name>A0A7X1NIS9_9BURK</name>